<evidence type="ECO:0000256" key="6">
    <source>
        <dbReference type="ARBA" id="ARBA00022692"/>
    </source>
</evidence>
<feature type="binding site" evidence="17">
    <location>
        <begin position="133"/>
        <end position="134"/>
    </location>
    <ligand>
        <name>ATP</name>
        <dbReference type="ChEBI" id="CHEBI:30616"/>
    </ligand>
</feature>
<organism evidence="20 21">
    <name type="scientific">Okeania hirsuta</name>
    <dbReference type="NCBI Taxonomy" id="1458930"/>
    <lineage>
        <taxon>Bacteria</taxon>
        <taxon>Bacillati</taxon>
        <taxon>Cyanobacteriota</taxon>
        <taxon>Cyanophyceae</taxon>
        <taxon>Oscillatoriophycideae</taxon>
        <taxon>Oscillatoriales</taxon>
        <taxon>Microcoleaceae</taxon>
        <taxon>Okeania</taxon>
    </lineage>
</organism>
<evidence type="ECO:0000256" key="16">
    <source>
        <dbReference type="PIRSR" id="PIRSR600829-2"/>
    </source>
</evidence>
<dbReference type="GO" id="GO:0046872">
    <property type="term" value="F:metal ion binding"/>
    <property type="evidence" value="ECO:0007669"/>
    <property type="project" value="UniProtKB-KW"/>
</dbReference>
<gene>
    <name evidence="20" type="ORF">D5R40_13235</name>
</gene>
<keyword evidence="4" id="KW-0444">Lipid biosynthesis</keyword>
<keyword evidence="21" id="KW-1185">Reference proteome</keyword>
<dbReference type="InterPro" id="IPR033717">
    <property type="entry name" value="UDPK"/>
</dbReference>
<comment type="similarity">
    <text evidence="2">Belongs to the bacterial diacylglycerol kinase family.</text>
</comment>
<keyword evidence="18" id="KW-0460">Magnesium</keyword>
<feature type="binding site" evidence="17">
    <location>
        <position position="54"/>
    </location>
    <ligand>
        <name>ATP</name>
        <dbReference type="ChEBI" id="CHEBI:30616"/>
    </ligand>
</feature>
<evidence type="ECO:0000256" key="7">
    <source>
        <dbReference type="ARBA" id="ARBA00022741"/>
    </source>
</evidence>
<dbReference type="EMBL" id="RCBY01000064">
    <property type="protein sequence ID" value="RQH43236.1"/>
    <property type="molecule type" value="Genomic_DNA"/>
</dbReference>
<dbReference type="InterPro" id="IPR036945">
    <property type="entry name" value="DAGK_sf"/>
</dbReference>
<keyword evidence="5" id="KW-0808">Transferase</keyword>
<evidence type="ECO:0000256" key="9">
    <source>
        <dbReference type="ARBA" id="ARBA00022840"/>
    </source>
</evidence>
<accession>A0A3N6PLK7</accession>
<keyword evidence="11" id="KW-0443">Lipid metabolism</keyword>
<evidence type="ECO:0000256" key="3">
    <source>
        <dbReference type="ARBA" id="ARBA00022475"/>
    </source>
</evidence>
<dbReference type="AlphaFoldDB" id="A0A3N6PLK7"/>
<protein>
    <submittedName>
        <fullName evidence="20">Diacylglycerol kinase family protein</fullName>
    </submittedName>
</protein>
<dbReference type="GO" id="GO:0016301">
    <property type="term" value="F:kinase activity"/>
    <property type="evidence" value="ECO:0007669"/>
    <property type="project" value="UniProtKB-KW"/>
</dbReference>
<evidence type="ECO:0000256" key="12">
    <source>
        <dbReference type="ARBA" id="ARBA00023136"/>
    </source>
</evidence>
<evidence type="ECO:0000256" key="17">
    <source>
        <dbReference type="PIRSR" id="PIRSR600829-3"/>
    </source>
</evidence>
<evidence type="ECO:0000313" key="20">
    <source>
        <dbReference type="EMBL" id="RQH43236.1"/>
    </source>
</evidence>
<comment type="caution">
    <text evidence="20">The sequence shown here is derived from an EMBL/GenBank/DDBJ whole genome shotgun (WGS) entry which is preliminary data.</text>
</comment>
<dbReference type="GO" id="GO:0005886">
    <property type="term" value="C:plasma membrane"/>
    <property type="evidence" value="ECO:0007669"/>
    <property type="project" value="UniProtKB-SubCell"/>
</dbReference>
<feature type="transmembrane region" description="Helical" evidence="19">
    <location>
        <begin position="134"/>
        <end position="156"/>
    </location>
</feature>
<dbReference type="Gene3D" id="1.10.287.3610">
    <property type="match status" value="1"/>
</dbReference>
<evidence type="ECO:0000256" key="18">
    <source>
        <dbReference type="PIRSR" id="PIRSR600829-4"/>
    </source>
</evidence>
<evidence type="ECO:0000256" key="4">
    <source>
        <dbReference type="ARBA" id="ARBA00022516"/>
    </source>
</evidence>
<dbReference type="CDD" id="cd14265">
    <property type="entry name" value="UDPK_IM_like"/>
    <property type="match status" value="1"/>
</dbReference>
<dbReference type="GO" id="GO:0008654">
    <property type="term" value="P:phospholipid biosynthetic process"/>
    <property type="evidence" value="ECO:0007669"/>
    <property type="project" value="UniProtKB-KW"/>
</dbReference>
<keyword evidence="6 19" id="KW-0812">Transmembrane</keyword>
<comment type="subcellular location">
    <subcellularLocation>
        <location evidence="1">Cell membrane</location>
        <topology evidence="1">Multi-pass membrane protein</topology>
    </subcellularLocation>
</comment>
<keyword evidence="9 17" id="KW-0067">ATP-binding</keyword>
<feature type="active site" description="Proton acceptor" evidence="15">
    <location>
        <position position="107"/>
    </location>
</feature>
<evidence type="ECO:0000256" key="5">
    <source>
        <dbReference type="ARBA" id="ARBA00022679"/>
    </source>
</evidence>
<feature type="transmembrane region" description="Helical" evidence="19">
    <location>
        <begin position="94"/>
        <end position="113"/>
    </location>
</feature>
<proteinExistence type="inferred from homology"/>
<keyword evidence="14" id="KW-1208">Phospholipid metabolism</keyword>
<feature type="binding site" evidence="17">
    <location>
        <position position="114"/>
    </location>
    <ligand>
        <name>ATP</name>
        <dbReference type="ChEBI" id="CHEBI:30616"/>
    </ligand>
</feature>
<dbReference type="PROSITE" id="PS01069">
    <property type="entry name" value="DAGK_PROKAR"/>
    <property type="match status" value="1"/>
</dbReference>
<reference evidence="20 21" key="1">
    <citation type="journal article" date="2018" name="ACS Chem. Biol.">
        <title>Ketoreductase domain dysfunction expands chemodiversity: malyngamide biosynthesis in the cyanobacterium Okeania hirsuta.</title>
        <authorList>
            <person name="Moss N.A."/>
            <person name="Leao T."/>
            <person name="Rankin M."/>
            <person name="McCullough T.M."/>
            <person name="Qu P."/>
            <person name="Korobeynikov A."/>
            <person name="Smith J.L."/>
            <person name="Gerwick L."/>
            <person name="Gerwick W.H."/>
        </authorList>
    </citation>
    <scope>NUCLEOTIDE SEQUENCE [LARGE SCALE GENOMIC DNA]</scope>
    <source>
        <strain evidence="20 21">PAB10Feb10-1</strain>
    </source>
</reference>
<feature type="binding site" evidence="18">
    <location>
        <position position="114"/>
    </location>
    <ligand>
        <name>a divalent metal cation</name>
        <dbReference type="ChEBI" id="CHEBI:60240"/>
    </ligand>
</feature>
<keyword evidence="13" id="KW-0594">Phospholipid biosynthesis</keyword>
<evidence type="ECO:0000256" key="10">
    <source>
        <dbReference type="ARBA" id="ARBA00022989"/>
    </source>
</evidence>
<dbReference type="OrthoDB" id="9789934at2"/>
<dbReference type="GO" id="GO:0005524">
    <property type="term" value="F:ATP binding"/>
    <property type="evidence" value="ECO:0007669"/>
    <property type="project" value="UniProtKB-KW"/>
</dbReference>
<evidence type="ECO:0000256" key="15">
    <source>
        <dbReference type="PIRSR" id="PIRSR600829-1"/>
    </source>
</evidence>
<keyword evidence="8 20" id="KW-0418">Kinase</keyword>
<keyword evidence="18" id="KW-0479">Metal-binding</keyword>
<dbReference type="Pfam" id="PF01219">
    <property type="entry name" value="DAGK_prokar"/>
    <property type="match status" value="1"/>
</dbReference>
<keyword evidence="12 19" id="KW-0472">Membrane</keyword>
<dbReference type="InterPro" id="IPR000829">
    <property type="entry name" value="DAGK"/>
</dbReference>
<name>A0A3N6PLK7_9CYAN</name>
<keyword evidence="7 17" id="KW-0547">Nucleotide-binding</keyword>
<sequence length="169" mass="18353">MKLNESSISYNEATFIHKSKNSSAPKIKGSKSTVKPNRELSWQVANSLLISFKYAWAGLSYAFQTQRNFRIHTFIGIVAVSLSILLELKPIETAVIVLTIGLVMAMELLNTAIESVVDLTVKKSYHELAKIAKDCAAGAVLISALVALLIASYLILPPLLSLVIGTFSS</sequence>
<evidence type="ECO:0000256" key="14">
    <source>
        <dbReference type="ARBA" id="ARBA00023264"/>
    </source>
</evidence>
<dbReference type="PANTHER" id="PTHR34299">
    <property type="entry name" value="DIACYLGLYCEROL KINASE"/>
    <property type="match status" value="1"/>
</dbReference>
<evidence type="ECO:0000256" key="11">
    <source>
        <dbReference type="ARBA" id="ARBA00023098"/>
    </source>
</evidence>
<evidence type="ECO:0000256" key="8">
    <source>
        <dbReference type="ARBA" id="ARBA00022777"/>
    </source>
</evidence>
<dbReference type="Proteomes" id="UP000269154">
    <property type="component" value="Unassembled WGS sequence"/>
</dbReference>
<keyword evidence="3" id="KW-1003">Cell membrane</keyword>
<dbReference type="PANTHER" id="PTHR34299:SF1">
    <property type="entry name" value="DIACYLGLYCEROL KINASE"/>
    <property type="match status" value="1"/>
</dbReference>
<feature type="binding site" evidence="16">
    <location>
        <position position="107"/>
    </location>
    <ligand>
        <name>substrate</name>
    </ligand>
</feature>
<evidence type="ECO:0000256" key="1">
    <source>
        <dbReference type="ARBA" id="ARBA00004651"/>
    </source>
</evidence>
<evidence type="ECO:0000313" key="21">
    <source>
        <dbReference type="Proteomes" id="UP000269154"/>
    </source>
</evidence>
<evidence type="ECO:0000256" key="2">
    <source>
        <dbReference type="ARBA" id="ARBA00005967"/>
    </source>
</evidence>
<keyword evidence="10 19" id="KW-1133">Transmembrane helix</keyword>
<dbReference type="RefSeq" id="WP_124154738.1">
    <property type="nucleotide sequence ID" value="NZ_CAWOLW010000601.1"/>
</dbReference>
<evidence type="ECO:0000256" key="13">
    <source>
        <dbReference type="ARBA" id="ARBA00023209"/>
    </source>
</evidence>
<comment type="cofactor">
    <cofactor evidence="18">
        <name>Mg(2+)</name>
        <dbReference type="ChEBI" id="CHEBI:18420"/>
    </cofactor>
    <text evidence="18">Mn(2+), Zn(2+), Cd(2+) and Co(2+) support activity to lesser extents.</text>
</comment>
<evidence type="ECO:0000256" key="19">
    <source>
        <dbReference type="SAM" id="Phobius"/>
    </source>
</evidence>
<feature type="transmembrane region" description="Helical" evidence="19">
    <location>
        <begin position="71"/>
        <end position="88"/>
    </location>
</feature>